<protein>
    <submittedName>
        <fullName evidence="2">ImmA/IrrE family metallo-endopeptidase</fullName>
    </submittedName>
</protein>
<accession>A0ABY4IJY2</accession>
<gene>
    <name evidence="2" type="ORF">KV396_00450</name>
</gene>
<proteinExistence type="predicted"/>
<dbReference type="Pfam" id="PF06114">
    <property type="entry name" value="Peptidase_M78"/>
    <property type="match status" value="1"/>
</dbReference>
<organism evidence="2 3">
    <name type="scientific">Microbacterium galbinum</name>
    <dbReference type="NCBI Taxonomy" id="2851646"/>
    <lineage>
        <taxon>Bacteria</taxon>
        <taxon>Bacillati</taxon>
        <taxon>Actinomycetota</taxon>
        <taxon>Actinomycetes</taxon>
        <taxon>Micrococcales</taxon>
        <taxon>Microbacteriaceae</taxon>
        <taxon>Microbacterium</taxon>
    </lineage>
</organism>
<sequence>MRGRVLRGVMCHEIAHHVLGHRPTDFGLMRKRQEAAANAWAAQTLITPTAYAEAEQHHGGHVTSMAIALNVPDELVVVFRSLLLRTDDAVYVDPRMGAGQFAHRIEVG</sequence>
<dbReference type="Proteomes" id="UP000831963">
    <property type="component" value="Chromosome"/>
</dbReference>
<evidence type="ECO:0000313" key="2">
    <source>
        <dbReference type="EMBL" id="UPL13053.1"/>
    </source>
</evidence>
<dbReference type="RefSeq" id="WP_247956495.1">
    <property type="nucleotide sequence ID" value="NZ_CP078077.1"/>
</dbReference>
<keyword evidence="3" id="KW-1185">Reference proteome</keyword>
<dbReference type="EMBL" id="CP078077">
    <property type="protein sequence ID" value="UPL13053.1"/>
    <property type="molecule type" value="Genomic_DNA"/>
</dbReference>
<dbReference type="InterPro" id="IPR010359">
    <property type="entry name" value="IrrE_HExxH"/>
</dbReference>
<feature type="domain" description="IrrE N-terminal-like" evidence="1">
    <location>
        <begin position="9"/>
        <end position="72"/>
    </location>
</feature>
<name>A0ABY4IJY2_9MICO</name>
<evidence type="ECO:0000313" key="3">
    <source>
        <dbReference type="Proteomes" id="UP000831963"/>
    </source>
</evidence>
<evidence type="ECO:0000259" key="1">
    <source>
        <dbReference type="Pfam" id="PF06114"/>
    </source>
</evidence>
<reference evidence="2 3" key="1">
    <citation type="submission" date="2021-06" db="EMBL/GenBank/DDBJ databases">
        <title>Genome-based taxonomic framework of Microbacterium strains isolated from marine environment, the description of four new species and reclassification of four preexisting species.</title>
        <authorList>
            <person name="Lee S.D."/>
            <person name="Kim S.-M."/>
            <person name="Byeon Y.-S."/>
            <person name="Yang H.L."/>
            <person name="Kim I.S."/>
        </authorList>
    </citation>
    <scope>NUCLEOTIDE SEQUENCE [LARGE SCALE GENOMIC DNA]</scope>
    <source>
        <strain evidence="2 3">SSW1-36</strain>
    </source>
</reference>